<reference evidence="2 3" key="1">
    <citation type="journal article" date="2023" name="Commun. Biol.">
        <title>Reorganization of the ancestral sex-determining regions during the evolution of trioecy in Pleodorina starrii.</title>
        <authorList>
            <person name="Takahashi K."/>
            <person name="Suzuki S."/>
            <person name="Kawai-Toyooka H."/>
            <person name="Yamamoto K."/>
            <person name="Hamaji T."/>
            <person name="Ootsuki R."/>
            <person name="Yamaguchi H."/>
            <person name="Kawachi M."/>
            <person name="Higashiyama T."/>
            <person name="Nozaki H."/>
        </authorList>
    </citation>
    <scope>NUCLEOTIDE SEQUENCE [LARGE SCALE GENOMIC DNA]</scope>
    <source>
        <strain evidence="2 3">NIES-4479</strain>
    </source>
</reference>
<proteinExistence type="predicted"/>
<name>A0A9W6F4L2_9CHLO</name>
<dbReference type="Pfam" id="PF25286">
    <property type="entry name" value="DUF7876"/>
    <property type="match status" value="1"/>
</dbReference>
<accession>A0A9W6F4L2</accession>
<organism evidence="2 3">
    <name type="scientific">Pleodorina starrii</name>
    <dbReference type="NCBI Taxonomy" id="330485"/>
    <lineage>
        <taxon>Eukaryota</taxon>
        <taxon>Viridiplantae</taxon>
        <taxon>Chlorophyta</taxon>
        <taxon>core chlorophytes</taxon>
        <taxon>Chlorophyceae</taxon>
        <taxon>CS clade</taxon>
        <taxon>Chlamydomonadales</taxon>
        <taxon>Volvocaceae</taxon>
        <taxon>Pleodorina</taxon>
    </lineage>
</organism>
<evidence type="ECO:0000313" key="2">
    <source>
        <dbReference type="EMBL" id="GLC55620.1"/>
    </source>
</evidence>
<dbReference type="EMBL" id="BRXU01000013">
    <property type="protein sequence ID" value="GLC55620.1"/>
    <property type="molecule type" value="Genomic_DNA"/>
</dbReference>
<dbReference type="AlphaFoldDB" id="A0A9W6F4L2"/>
<comment type="caution">
    <text evidence="2">The sequence shown here is derived from an EMBL/GenBank/DDBJ whole genome shotgun (WGS) entry which is preliminary data.</text>
</comment>
<keyword evidence="3" id="KW-1185">Reference proteome</keyword>
<gene>
    <name evidence="2" type="primary">PLEST001974</name>
    <name evidence="2" type="ORF">PLESTB_001007600</name>
</gene>
<dbReference type="InterPro" id="IPR057198">
    <property type="entry name" value="DUF7876"/>
</dbReference>
<evidence type="ECO:0000313" key="3">
    <source>
        <dbReference type="Proteomes" id="UP001165080"/>
    </source>
</evidence>
<dbReference type="Proteomes" id="UP001165080">
    <property type="component" value="Unassembled WGS sequence"/>
</dbReference>
<evidence type="ECO:0000259" key="1">
    <source>
        <dbReference type="Pfam" id="PF25286"/>
    </source>
</evidence>
<feature type="domain" description="DUF7876" evidence="1">
    <location>
        <begin position="74"/>
        <end position="170"/>
    </location>
</feature>
<protein>
    <recommendedName>
        <fullName evidence="1">DUF7876 domain-containing protein</fullName>
    </recommendedName>
</protein>
<sequence>MACAHGHKLPCNRTSKHHTLSLKPQAWPVKKICYPSECGGQLSYKVAGVKGRRSVATSASPGVDPGSGSAVPGPSEVIRKLARQYYFVQNPALANQLYSKAVEEFTESAVIAYECGHNEQDVDEQLGQLSEDDLKQLKGFDADECLAMVCLVWITLMLSPRSVKRWAKSKQSRRPGCHLSRLNPLPAPRRVLEPPIRGLTPRLLRCFGTAIGKLGRFSQSIPKVR</sequence>